<evidence type="ECO:0000313" key="1">
    <source>
        <dbReference type="EMBL" id="GGY68004.1"/>
    </source>
</evidence>
<proteinExistence type="predicted"/>
<comment type="caution">
    <text evidence="1">The sequence shown here is derived from an EMBL/GenBank/DDBJ whole genome shotgun (WGS) entry which is preliminary data.</text>
</comment>
<reference evidence="2" key="1">
    <citation type="journal article" date="2019" name="Int. J. Syst. Evol. Microbiol.">
        <title>The Global Catalogue of Microorganisms (GCM) 10K type strain sequencing project: providing services to taxonomists for standard genome sequencing and annotation.</title>
        <authorList>
            <consortium name="The Broad Institute Genomics Platform"/>
            <consortium name="The Broad Institute Genome Sequencing Center for Infectious Disease"/>
            <person name="Wu L."/>
            <person name="Ma J."/>
        </authorList>
    </citation>
    <scope>NUCLEOTIDE SEQUENCE [LARGE SCALE GENOMIC DNA]</scope>
    <source>
        <strain evidence="2">JCM 4594</strain>
    </source>
</reference>
<protein>
    <submittedName>
        <fullName evidence="1">Uncharacterized protein</fullName>
    </submittedName>
</protein>
<gene>
    <name evidence="1" type="ORF">GCM10010326_73130</name>
</gene>
<dbReference type="EMBL" id="BMUU01000020">
    <property type="protein sequence ID" value="GGY68004.1"/>
    <property type="molecule type" value="Genomic_DNA"/>
</dbReference>
<keyword evidence="2" id="KW-1185">Reference proteome</keyword>
<sequence>MTGGGVTTPAPATDPPIYQTLLRHWASRGRTLPGRRDQEWARIAAAPVWPGHGVSGSPDPRGGGR</sequence>
<name>A0ABQ3AVS8_9ACTN</name>
<evidence type="ECO:0000313" key="2">
    <source>
        <dbReference type="Proteomes" id="UP000600946"/>
    </source>
</evidence>
<organism evidence="1 2">
    <name type="scientific">Streptomyces xanthochromogenes</name>
    <dbReference type="NCBI Taxonomy" id="67384"/>
    <lineage>
        <taxon>Bacteria</taxon>
        <taxon>Bacillati</taxon>
        <taxon>Actinomycetota</taxon>
        <taxon>Actinomycetes</taxon>
        <taxon>Kitasatosporales</taxon>
        <taxon>Streptomycetaceae</taxon>
        <taxon>Streptomyces</taxon>
    </lineage>
</organism>
<dbReference type="Proteomes" id="UP000600946">
    <property type="component" value="Unassembled WGS sequence"/>
</dbReference>
<accession>A0ABQ3AVS8</accession>